<keyword evidence="7" id="KW-1185">Reference proteome</keyword>
<dbReference type="GO" id="GO:0008360">
    <property type="term" value="P:regulation of cell shape"/>
    <property type="evidence" value="ECO:0007669"/>
    <property type="project" value="UniProtKB-KW"/>
</dbReference>
<dbReference type="InterPro" id="IPR007221">
    <property type="entry name" value="MreC"/>
</dbReference>
<dbReference type="Proteomes" id="UP000289238">
    <property type="component" value="Unassembled WGS sequence"/>
</dbReference>
<dbReference type="Gene3D" id="2.40.10.340">
    <property type="entry name" value="Rod shape-determining protein MreC, domain 1"/>
    <property type="match status" value="1"/>
</dbReference>
<evidence type="ECO:0000256" key="4">
    <source>
        <dbReference type="ARBA" id="ARBA00032089"/>
    </source>
</evidence>
<dbReference type="Gene3D" id="2.40.10.350">
    <property type="entry name" value="Rod shape-determining protein MreC, domain 2"/>
    <property type="match status" value="1"/>
</dbReference>
<evidence type="ECO:0000256" key="2">
    <source>
        <dbReference type="ARBA" id="ARBA00013855"/>
    </source>
</evidence>
<protein>
    <recommendedName>
        <fullName evidence="2">Cell shape-determining protein MreC</fullName>
    </recommendedName>
    <alternativeName>
        <fullName evidence="4">Cell shape protein MreC</fullName>
    </alternativeName>
</protein>
<dbReference type="PANTHER" id="PTHR34138:SF1">
    <property type="entry name" value="CELL SHAPE-DETERMINING PROTEIN MREC"/>
    <property type="match status" value="1"/>
</dbReference>
<dbReference type="GO" id="GO:0005886">
    <property type="term" value="C:plasma membrane"/>
    <property type="evidence" value="ECO:0007669"/>
    <property type="project" value="TreeGrafter"/>
</dbReference>
<gene>
    <name evidence="6" type="ORF">DSM00_1937</name>
</gene>
<feature type="domain" description="Rod shape-determining protein MreC beta-barrel core" evidence="5">
    <location>
        <begin position="108"/>
        <end position="256"/>
    </location>
</feature>
<evidence type="ECO:0000313" key="7">
    <source>
        <dbReference type="Proteomes" id="UP000289238"/>
    </source>
</evidence>
<evidence type="ECO:0000259" key="5">
    <source>
        <dbReference type="Pfam" id="PF04085"/>
    </source>
</evidence>
<dbReference type="InterPro" id="IPR042177">
    <property type="entry name" value="Cell/Rod_1"/>
</dbReference>
<dbReference type="Pfam" id="PF04085">
    <property type="entry name" value="MreC"/>
    <property type="match status" value="1"/>
</dbReference>
<evidence type="ECO:0000256" key="1">
    <source>
        <dbReference type="ARBA" id="ARBA00009369"/>
    </source>
</evidence>
<dbReference type="NCBIfam" id="NF010532">
    <property type="entry name" value="PRK13922.9-3"/>
    <property type="match status" value="1"/>
</dbReference>
<accession>A0A4Q0P809</accession>
<name>A0A4Q0P809_9FLAO</name>
<dbReference type="PANTHER" id="PTHR34138">
    <property type="entry name" value="CELL SHAPE-DETERMINING PROTEIN MREC"/>
    <property type="match status" value="1"/>
</dbReference>
<dbReference type="RefSeq" id="WP_128757781.1">
    <property type="nucleotide sequence ID" value="NZ_QOVM01000003.1"/>
</dbReference>
<proteinExistence type="inferred from homology"/>
<dbReference type="OrthoDB" id="9811827at2"/>
<organism evidence="6 7">
    <name type="scientific">Leeuwenhoekiella aequorea</name>
    <dbReference type="NCBI Taxonomy" id="283736"/>
    <lineage>
        <taxon>Bacteria</taxon>
        <taxon>Pseudomonadati</taxon>
        <taxon>Bacteroidota</taxon>
        <taxon>Flavobacteriia</taxon>
        <taxon>Flavobacteriales</taxon>
        <taxon>Flavobacteriaceae</taxon>
        <taxon>Leeuwenhoekiella</taxon>
    </lineage>
</organism>
<reference evidence="6 7" key="1">
    <citation type="submission" date="2018-07" db="EMBL/GenBank/DDBJ databases">
        <title>Leeuwenhoekiella genomics.</title>
        <authorList>
            <person name="Tahon G."/>
            <person name="Willems A."/>
        </authorList>
    </citation>
    <scope>NUCLEOTIDE SEQUENCE [LARGE SCALE GENOMIC DNA]</scope>
    <source>
        <strain evidence="6 7">LMG 22550</strain>
    </source>
</reference>
<comment type="caution">
    <text evidence="6">The sequence shown here is derived from an EMBL/GenBank/DDBJ whole genome shotgun (WGS) entry which is preliminary data.</text>
</comment>
<evidence type="ECO:0000256" key="3">
    <source>
        <dbReference type="ARBA" id="ARBA00022960"/>
    </source>
</evidence>
<evidence type="ECO:0000313" key="6">
    <source>
        <dbReference type="EMBL" id="RXG22833.1"/>
    </source>
</evidence>
<dbReference type="InterPro" id="IPR042175">
    <property type="entry name" value="Cell/Rod_MreC_2"/>
</dbReference>
<dbReference type="AlphaFoldDB" id="A0A4Q0P809"/>
<comment type="similarity">
    <text evidence="1">Belongs to the MreC family.</text>
</comment>
<dbReference type="EMBL" id="QOVM01000003">
    <property type="protein sequence ID" value="RXG22833.1"/>
    <property type="molecule type" value="Genomic_DNA"/>
</dbReference>
<keyword evidence="3" id="KW-0133">Cell shape</keyword>
<dbReference type="InterPro" id="IPR055342">
    <property type="entry name" value="MreC_beta-barrel_core"/>
</dbReference>
<sequence>MQQIVNFLIKYRNFLLFAFLLFLSLVFTIQSHSYHRSKFVNSANFLSGGIYGGLDDISEYFDLKIHNAQLVEENNRLRSRLYNLTDKKDQKLDTLAFNSLYRFTTAKVINNNYNLKDNFITLRGGSKKGIKQDLGVITSKGLVGIVDRVSSNYATVLSILNSNSQINAKLKKSNHFGILVWKGGDPNIVDLVDVQSKAPVALGDTIVTGGKSTIFPEGIGIGTINNFKLDPSENFYTIKIKLFNDMTNVGYVYVIENMNGDEIKTLEQQTVDEQ</sequence>